<dbReference type="InterPro" id="IPR049081">
    <property type="entry name" value="MJ1010-like_2nd"/>
</dbReference>
<organism evidence="5 6">
    <name type="scientific">Methanocaldococcus bathoardescens</name>
    <dbReference type="NCBI Taxonomy" id="1301915"/>
    <lineage>
        <taxon>Archaea</taxon>
        <taxon>Methanobacteriati</taxon>
        <taxon>Methanobacteriota</taxon>
        <taxon>Methanomada group</taxon>
        <taxon>Methanococci</taxon>
        <taxon>Methanococcales</taxon>
        <taxon>Methanocaldococcaceae</taxon>
        <taxon>Methanocaldococcus</taxon>
    </lineage>
</organism>
<evidence type="ECO:0000256" key="1">
    <source>
        <dbReference type="ARBA" id="ARBA00006755"/>
    </source>
</evidence>
<dbReference type="CDD" id="cd00009">
    <property type="entry name" value="AAA"/>
    <property type="match status" value="1"/>
</dbReference>
<dbReference type="Pfam" id="PF21690">
    <property type="entry name" value="MJ1010-like_2nd"/>
    <property type="match status" value="1"/>
</dbReference>
<dbReference type="InterPro" id="IPR051667">
    <property type="entry name" value="Archaeal_ATPase_domain"/>
</dbReference>
<dbReference type="InterPro" id="IPR003593">
    <property type="entry name" value="AAA+_ATPase"/>
</dbReference>
<gene>
    <name evidence="5" type="ORF">JH146_1083</name>
</gene>
<dbReference type="Gene3D" id="1.10.10.10">
    <property type="entry name" value="Winged helix-like DNA-binding domain superfamily/Winged helix DNA-binding domain"/>
    <property type="match status" value="1"/>
</dbReference>
<reference evidence="5 6" key="1">
    <citation type="journal article" date="2015" name="Int. J. Syst. Evol. Microbiol.">
        <title>M ethanocaldococcus bathoardescens sp. nov., a hyperthermophilic methanogen isolated from a volcanically active deep-sea hydrothermal vent.</title>
        <authorList>
            <person name="Stewart L.C."/>
            <person name="Jung J.H."/>
            <person name="Kim Y.T."/>
            <person name="Kwon S.W."/>
            <person name="Park C.S."/>
            <person name="Holden J.F."/>
        </authorList>
    </citation>
    <scope>NUCLEOTIDE SEQUENCE [LARGE SCALE GENOMIC DNA]</scope>
    <source>
        <strain evidence="5 6">JH146</strain>
    </source>
</reference>
<accession>A0A076LCJ1</accession>
<dbReference type="SMART" id="SM00382">
    <property type="entry name" value="AAA"/>
    <property type="match status" value="1"/>
</dbReference>
<dbReference type="GeneID" id="24891694"/>
<dbReference type="InterPro" id="IPR036388">
    <property type="entry name" value="WH-like_DNA-bd_sf"/>
</dbReference>
<dbReference type="OrthoDB" id="64057at2157"/>
<name>A0A076LCJ1_9EURY</name>
<dbReference type="Proteomes" id="UP000028781">
    <property type="component" value="Chromosome"/>
</dbReference>
<dbReference type="Pfam" id="PF01637">
    <property type="entry name" value="ATPase_2"/>
    <property type="match status" value="1"/>
</dbReference>
<evidence type="ECO:0000259" key="4">
    <source>
        <dbReference type="SMART" id="SM00382"/>
    </source>
</evidence>
<dbReference type="KEGG" id="mjh:JH146_1083"/>
<evidence type="ECO:0000256" key="3">
    <source>
        <dbReference type="ARBA" id="ARBA00022840"/>
    </source>
</evidence>
<dbReference type="Gene3D" id="3.40.50.300">
    <property type="entry name" value="P-loop containing nucleotide triphosphate hydrolases"/>
    <property type="match status" value="1"/>
</dbReference>
<sequence>MRFFDREKELNYLKTYCQLEPNSILFVYGPKSSGKTTVMLRVIEELSKENDIIFFYYDLREYATPTKEEFLEIFFEKGDKKYLLNKFEINLKIFKFGIEEKFDFNSIKLNDVFGKMKESIKAVIKDGKKPVLIIDELQKLKHIYFNGEGKGDKSLLNELFNLFVHLTKVRHLCHVICLTSDTLFIEEIYQNSTLENTSEYYLIDWLRKGTIRNILKEEGFSEEEVNYCSKYLSLPYEISQLINNKKLGLSVEETIKQWINIEKDKIKYLIDTTDLDEEEIYKVLSKFKDKIKISYDKEVKKEEMKYIKFLIENEILFYDVINGIIKPTSIKKWYAIREVLK</sequence>
<dbReference type="PANTHER" id="PTHR37096">
    <property type="entry name" value="YALI0E33429P"/>
    <property type="match status" value="1"/>
</dbReference>
<dbReference type="GO" id="GO:0005524">
    <property type="term" value="F:ATP binding"/>
    <property type="evidence" value="ECO:0007669"/>
    <property type="project" value="UniProtKB-KW"/>
</dbReference>
<dbReference type="InterPro" id="IPR027417">
    <property type="entry name" value="P-loop_NTPase"/>
</dbReference>
<keyword evidence="2" id="KW-0547">Nucleotide-binding</keyword>
<dbReference type="PANTHER" id="PTHR37096:SF1">
    <property type="entry name" value="AAA+ ATPASE DOMAIN-CONTAINING PROTEIN"/>
    <property type="match status" value="1"/>
</dbReference>
<evidence type="ECO:0000313" key="5">
    <source>
        <dbReference type="EMBL" id="AIJ05926.1"/>
    </source>
</evidence>
<dbReference type="RefSeq" id="WP_048202062.1">
    <property type="nucleotide sequence ID" value="NZ_CP009149.1"/>
</dbReference>
<feature type="domain" description="AAA+ ATPase" evidence="4">
    <location>
        <begin position="21"/>
        <end position="204"/>
    </location>
</feature>
<dbReference type="STRING" id="1301915.JH146_1083"/>
<evidence type="ECO:0000313" key="6">
    <source>
        <dbReference type="Proteomes" id="UP000028781"/>
    </source>
</evidence>
<dbReference type="HOGENOM" id="CLU_068608_0_0_2"/>
<protein>
    <submittedName>
        <fullName evidence="5">ATPase</fullName>
    </submittedName>
</protein>
<keyword evidence="6" id="KW-1185">Reference proteome</keyword>
<evidence type="ECO:0000256" key="2">
    <source>
        <dbReference type="ARBA" id="ARBA00022741"/>
    </source>
</evidence>
<dbReference type="InterPro" id="IPR011579">
    <property type="entry name" value="ATPase_dom"/>
</dbReference>
<proteinExistence type="inferred from homology"/>
<comment type="similarity">
    <text evidence="1">Belongs to the archaeal ATPase family.</text>
</comment>
<dbReference type="SUPFAM" id="SSF52540">
    <property type="entry name" value="P-loop containing nucleoside triphosphate hydrolases"/>
    <property type="match status" value="1"/>
</dbReference>
<dbReference type="EMBL" id="CP009149">
    <property type="protein sequence ID" value="AIJ05926.1"/>
    <property type="molecule type" value="Genomic_DNA"/>
</dbReference>
<dbReference type="AlphaFoldDB" id="A0A076LCJ1"/>
<keyword evidence="3" id="KW-0067">ATP-binding</keyword>